<evidence type="ECO:0000256" key="7">
    <source>
        <dbReference type="SAM" id="Phobius"/>
    </source>
</evidence>
<keyword evidence="5 7" id="KW-1133">Transmembrane helix</keyword>
<dbReference type="Pfam" id="PF07681">
    <property type="entry name" value="DoxX"/>
    <property type="match status" value="1"/>
</dbReference>
<feature type="transmembrane region" description="Helical" evidence="7">
    <location>
        <begin position="21"/>
        <end position="40"/>
    </location>
</feature>
<feature type="transmembrane region" description="Helical" evidence="7">
    <location>
        <begin position="85"/>
        <end position="102"/>
    </location>
</feature>
<evidence type="ECO:0000256" key="6">
    <source>
        <dbReference type="ARBA" id="ARBA00023136"/>
    </source>
</evidence>
<dbReference type="PANTHER" id="PTHR33452:SF1">
    <property type="entry name" value="INNER MEMBRANE PROTEIN YPHA-RELATED"/>
    <property type="match status" value="1"/>
</dbReference>
<comment type="caution">
    <text evidence="8">The sequence shown here is derived from an EMBL/GenBank/DDBJ whole genome shotgun (WGS) entry which is preliminary data.</text>
</comment>
<evidence type="ECO:0000256" key="1">
    <source>
        <dbReference type="ARBA" id="ARBA00004651"/>
    </source>
</evidence>
<evidence type="ECO:0000313" key="9">
    <source>
        <dbReference type="Proteomes" id="UP000318093"/>
    </source>
</evidence>
<dbReference type="PANTHER" id="PTHR33452">
    <property type="entry name" value="OXIDOREDUCTASE CATD-RELATED"/>
    <property type="match status" value="1"/>
</dbReference>
<protein>
    <submittedName>
        <fullName evidence="8">DoxX family protein</fullName>
    </submittedName>
</protein>
<dbReference type="InterPro" id="IPR032808">
    <property type="entry name" value="DoxX"/>
</dbReference>
<dbReference type="Proteomes" id="UP000318093">
    <property type="component" value="Unassembled WGS sequence"/>
</dbReference>
<dbReference type="AlphaFoldDB" id="A0A537J6H5"/>
<evidence type="ECO:0000313" key="8">
    <source>
        <dbReference type="EMBL" id="TMI78962.1"/>
    </source>
</evidence>
<dbReference type="EMBL" id="VBAN01000370">
    <property type="protein sequence ID" value="TMI78962.1"/>
    <property type="molecule type" value="Genomic_DNA"/>
</dbReference>
<reference evidence="8 9" key="1">
    <citation type="journal article" date="2019" name="Nat. Microbiol.">
        <title>Mediterranean grassland soil C-N compound turnover is dependent on rainfall and depth, and is mediated by genomically divergent microorganisms.</title>
        <authorList>
            <person name="Diamond S."/>
            <person name="Andeer P.F."/>
            <person name="Li Z."/>
            <person name="Crits-Christoph A."/>
            <person name="Burstein D."/>
            <person name="Anantharaman K."/>
            <person name="Lane K.R."/>
            <person name="Thomas B.C."/>
            <person name="Pan C."/>
            <person name="Northen T.R."/>
            <person name="Banfield J.F."/>
        </authorList>
    </citation>
    <scope>NUCLEOTIDE SEQUENCE [LARGE SCALE GENOMIC DNA]</scope>
    <source>
        <strain evidence="8">NP_6</strain>
    </source>
</reference>
<feature type="transmembrane region" description="Helical" evidence="7">
    <location>
        <begin position="60"/>
        <end position="78"/>
    </location>
</feature>
<accession>A0A537J6H5</accession>
<keyword evidence="3" id="KW-1003">Cell membrane</keyword>
<sequence>MKIRAEAPGSGHTVRIDLALLLLRVILAAVFGTYGYLKWAGGLGRLAGLMLTVHLPFPDASARLVAALELGGAVLLLIGLGTRLIGALLAVEMAVAIATVVWPRGFVGGFAFEMTLLAVALSVAIAGGGRLSIGRGRLSR</sequence>
<evidence type="ECO:0000256" key="5">
    <source>
        <dbReference type="ARBA" id="ARBA00022989"/>
    </source>
</evidence>
<gene>
    <name evidence="8" type="ORF">E6H03_11135</name>
</gene>
<proteinExistence type="inferred from homology"/>
<comment type="similarity">
    <text evidence="2">Belongs to the DoxX family.</text>
</comment>
<comment type="subcellular location">
    <subcellularLocation>
        <location evidence="1">Cell membrane</location>
        <topology evidence="1">Multi-pass membrane protein</topology>
    </subcellularLocation>
</comment>
<dbReference type="GO" id="GO:0005886">
    <property type="term" value="C:plasma membrane"/>
    <property type="evidence" value="ECO:0007669"/>
    <property type="project" value="UniProtKB-SubCell"/>
</dbReference>
<feature type="transmembrane region" description="Helical" evidence="7">
    <location>
        <begin position="114"/>
        <end position="133"/>
    </location>
</feature>
<evidence type="ECO:0000256" key="3">
    <source>
        <dbReference type="ARBA" id="ARBA00022475"/>
    </source>
</evidence>
<evidence type="ECO:0000256" key="4">
    <source>
        <dbReference type="ARBA" id="ARBA00022692"/>
    </source>
</evidence>
<keyword evidence="6 7" id="KW-0472">Membrane</keyword>
<keyword evidence="4 7" id="KW-0812">Transmembrane</keyword>
<name>A0A537J6H5_9BACT</name>
<organism evidence="8 9">
    <name type="scientific">Candidatus Segetimicrobium genomatis</name>
    <dbReference type="NCBI Taxonomy" id="2569760"/>
    <lineage>
        <taxon>Bacteria</taxon>
        <taxon>Bacillati</taxon>
        <taxon>Candidatus Sysuimicrobiota</taxon>
        <taxon>Candidatus Sysuimicrobiia</taxon>
        <taxon>Candidatus Sysuimicrobiales</taxon>
        <taxon>Candidatus Segetimicrobiaceae</taxon>
        <taxon>Candidatus Segetimicrobium</taxon>
    </lineage>
</organism>
<evidence type="ECO:0000256" key="2">
    <source>
        <dbReference type="ARBA" id="ARBA00006679"/>
    </source>
</evidence>
<dbReference type="InterPro" id="IPR051907">
    <property type="entry name" value="DoxX-like_oxidoreductase"/>
</dbReference>